<sequence>MPAAARDTTPDLRARLVAAAEELFFARGVEAVSLREIGVAAGARNASAVQYHLRDRAGVIQAILDKHRPDVDARRHALLDALEADGDGDLWQLAAAYVRPLAAKLTDPAGGPGYLQVMADLVTRPEPVVAWIGGEDPSDSTARWRALVTPFMAPGGVELHRRFTAMQFTHTQLARRAHETRRNDQRLFTSHLTDLVAALLGAPVSPQTARLRRSTRSTSR</sequence>
<dbReference type="RefSeq" id="WP_354697976.1">
    <property type="nucleotide sequence ID" value="NZ_CP114014.1"/>
</dbReference>
<organism evidence="1">
    <name type="scientific">Paraconexibacter sp. AEG42_29</name>
    <dbReference type="NCBI Taxonomy" id="2997339"/>
    <lineage>
        <taxon>Bacteria</taxon>
        <taxon>Bacillati</taxon>
        <taxon>Actinomycetota</taxon>
        <taxon>Thermoleophilia</taxon>
        <taxon>Solirubrobacterales</taxon>
        <taxon>Paraconexibacteraceae</taxon>
        <taxon>Paraconexibacter</taxon>
    </lineage>
</organism>
<evidence type="ECO:0000313" key="1">
    <source>
        <dbReference type="EMBL" id="XAY06758.1"/>
    </source>
</evidence>
<evidence type="ECO:0008006" key="2">
    <source>
        <dbReference type="Google" id="ProtNLM"/>
    </source>
</evidence>
<reference evidence="1" key="1">
    <citation type="submission" date="2022-12" db="EMBL/GenBank/DDBJ databases">
        <title>Paraconexibacter alkalitolerans sp. nov. and Baekduia alba sp. nov., isolated from soil and emended description of the genera Paraconexibacter (Chun et al., 2020) and Baekduia (An et al., 2020).</title>
        <authorList>
            <person name="Vieira S."/>
            <person name="Huber K.J."/>
            <person name="Geppert A."/>
            <person name="Wolf J."/>
            <person name="Neumann-Schaal M."/>
            <person name="Muesken M."/>
            <person name="Overmann J."/>
        </authorList>
    </citation>
    <scope>NUCLEOTIDE SEQUENCE</scope>
    <source>
        <strain evidence="1">AEG42_29</strain>
    </source>
</reference>
<dbReference type="InterPro" id="IPR009057">
    <property type="entry name" value="Homeodomain-like_sf"/>
</dbReference>
<proteinExistence type="predicted"/>
<dbReference type="KEGG" id="parq:DSM112329_03635"/>
<accession>A0AAU7AYM1</accession>
<name>A0AAU7AYM1_9ACTN</name>
<dbReference type="AlphaFoldDB" id="A0AAU7AYM1"/>
<protein>
    <recommendedName>
        <fullName evidence="2">TetR family transcriptional regulator</fullName>
    </recommendedName>
</protein>
<dbReference type="EMBL" id="CP114014">
    <property type="protein sequence ID" value="XAY06758.1"/>
    <property type="molecule type" value="Genomic_DNA"/>
</dbReference>
<dbReference type="SUPFAM" id="SSF46689">
    <property type="entry name" value="Homeodomain-like"/>
    <property type="match status" value="1"/>
</dbReference>
<gene>
    <name evidence="1" type="ORF">DSM112329_03635</name>
</gene>
<dbReference type="Gene3D" id="1.10.357.10">
    <property type="entry name" value="Tetracycline Repressor, domain 2"/>
    <property type="match status" value="1"/>
</dbReference>